<proteinExistence type="predicted"/>
<evidence type="ECO:0000256" key="7">
    <source>
        <dbReference type="ARBA" id="ARBA00023180"/>
    </source>
</evidence>
<evidence type="ECO:0000256" key="1">
    <source>
        <dbReference type="ARBA" id="ARBA00004323"/>
    </source>
</evidence>
<dbReference type="STRING" id="1300344.I598_3350"/>
<keyword evidence="5" id="KW-0333">Golgi apparatus</keyword>
<keyword evidence="10" id="KW-1185">Reference proteome</keyword>
<evidence type="ECO:0000256" key="4">
    <source>
        <dbReference type="ARBA" id="ARBA00022989"/>
    </source>
</evidence>
<dbReference type="PATRIC" id="fig|1300344.3.peg.3371"/>
<dbReference type="GO" id="GO:0016051">
    <property type="term" value="P:carbohydrate biosynthetic process"/>
    <property type="evidence" value="ECO:0007669"/>
    <property type="project" value="InterPro"/>
</dbReference>
<dbReference type="GO" id="GO:0008146">
    <property type="term" value="F:sulfotransferase activity"/>
    <property type="evidence" value="ECO:0007669"/>
    <property type="project" value="InterPro"/>
</dbReference>
<keyword evidence="4" id="KW-1133">Transmembrane helix</keyword>
<dbReference type="PANTHER" id="PTHR12137">
    <property type="entry name" value="CARBOHYDRATE SULFOTRANSFERASE"/>
    <property type="match status" value="1"/>
</dbReference>
<dbReference type="Proteomes" id="UP000076794">
    <property type="component" value="Chromosome"/>
</dbReference>
<dbReference type="KEGG" id="ido:I598_3350"/>
<protein>
    <submittedName>
        <fullName evidence="9">Sulfotransferase family protein</fullName>
    </submittedName>
</protein>
<dbReference type="Pfam" id="PF03567">
    <property type="entry name" value="Sulfotransfer_2"/>
    <property type="match status" value="1"/>
</dbReference>
<evidence type="ECO:0000256" key="5">
    <source>
        <dbReference type="ARBA" id="ARBA00023034"/>
    </source>
</evidence>
<dbReference type="InterPro" id="IPR005331">
    <property type="entry name" value="Sulfotransferase"/>
</dbReference>
<evidence type="ECO:0000313" key="9">
    <source>
        <dbReference type="EMBL" id="ANC32859.1"/>
    </source>
</evidence>
<keyword evidence="6" id="KW-0472">Membrane</keyword>
<gene>
    <name evidence="9" type="ORF">I598_3350</name>
</gene>
<dbReference type="GO" id="GO:0016020">
    <property type="term" value="C:membrane"/>
    <property type="evidence" value="ECO:0007669"/>
    <property type="project" value="InterPro"/>
</dbReference>
<evidence type="ECO:0000313" key="10">
    <source>
        <dbReference type="Proteomes" id="UP000076794"/>
    </source>
</evidence>
<organism evidence="9 10">
    <name type="scientific">Isoptericola dokdonensis DS-3</name>
    <dbReference type="NCBI Taxonomy" id="1300344"/>
    <lineage>
        <taxon>Bacteria</taxon>
        <taxon>Bacillati</taxon>
        <taxon>Actinomycetota</taxon>
        <taxon>Actinomycetes</taxon>
        <taxon>Micrococcales</taxon>
        <taxon>Promicromonosporaceae</taxon>
        <taxon>Isoptericola</taxon>
    </lineage>
</organism>
<dbReference type="PANTHER" id="PTHR12137:SF54">
    <property type="entry name" value="CARBOHYDRATE SULFOTRANSFERASE"/>
    <property type="match status" value="1"/>
</dbReference>
<keyword evidence="8" id="KW-0175">Coiled coil</keyword>
<name>A0A168G0Q9_9MICO</name>
<keyword evidence="7" id="KW-0325">Glycoprotein</keyword>
<dbReference type="AlphaFoldDB" id="A0A168G0Q9"/>
<evidence type="ECO:0000256" key="6">
    <source>
        <dbReference type="ARBA" id="ARBA00023136"/>
    </source>
</evidence>
<keyword evidence="2 9" id="KW-0808">Transferase</keyword>
<reference evidence="9 10" key="1">
    <citation type="submission" date="2016-01" db="EMBL/GenBank/DDBJ databases">
        <title>Complete genome sequence of a soil Actinobacterium, Isoptericola dokdonensis DS-3.</title>
        <authorList>
            <person name="Kwon S.-K."/>
            <person name="Kim J.F."/>
        </authorList>
    </citation>
    <scope>NUCLEOTIDE SEQUENCE [LARGE SCALE GENOMIC DNA]</scope>
    <source>
        <strain evidence="9 10">DS-3</strain>
    </source>
</reference>
<sequence>MTQRSAQVRGRVELSPARPADARAAGTVWNSMVVPDRKVVFVNVSKNASTSLKWLTAELSGQDPATFHSLLGFAPTRQQTIHRRAAWVDVPKLTDLDEEERAAISPHDGWFVFGIVRDPRLRVWSAWQSKFLVGNPRHAWQMFRDAPWLPRVPRGADDVVADFGRFVRELEGDDGPRILADSHFKPQTALLQESAVPYTHLYETSGLPLLLDDLRDHLAAQGLHGEHRLSRENETPLSVSGRVFTPEVLEVLDRVYARDLERFGHLWDFDAVLAKDPTWSPESFLDISGRVAAGQRIADLARGAAELQDRLRQVEREDRRTIDGLTRRVADLEAALERRTLRGFPRAAVSRMRRTIAPSPDA</sequence>
<comment type="subcellular location">
    <subcellularLocation>
        <location evidence="1">Golgi apparatus membrane</location>
        <topology evidence="1">Single-pass type II membrane protein</topology>
    </subcellularLocation>
</comment>
<dbReference type="InterPro" id="IPR018011">
    <property type="entry name" value="Carb_sulfotrans_8-10"/>
</dbReference>
<dbReference type="EMBL" id="CP014209">
    <property type="protein sequence ID" value="ANC32859.1"/>
    <property type="molecule type" value="Genomic_DNA"/>
</dbReference>
<accession>A0A168G0Q9</accession>
<feature type="coiled-coil region" evidence="8">
    <location>
        <begin position="297"/>
        <end position="342"/>
    </location>
</feature>
<evidence type="ECO:0000256" key="8">
    <source>
        <dbReference type="SAM" id="Coils"/>
    </source>
</evidence>
<dbReference type="OrthoDB" id="5143361at2"/>
<keyword evidence="3" id="KW-0812">Transmembrane</keyword>
<evidence type="ECO:0000256" key="2">
    <source>
        <dbReference type="ARBA" id="ARBA00022679"/>
    </source>
</evidence>
<evidence type="ECO:0000256" key="3">
    <source>
        <dbReference type="ARBA" id="ARBA00022692"/>
    </source>
</evidence>
<dbReference type="RefSeq" id="WP_068204293.1">
    <property type="nucleotide sequence ID" value="NZ_CP014209.1"/>
</dbReference>